<name>A0ABQ1J2L7_9GAMM</name>
<dbReference type="InterPro" id="IPR052179">
    <property type="entry name" value="DD-CPase-like"/>
</dbReference>
<dbReference type="EMBL" id="BMII01000014">
    <property type="protein sequence ID" value="GGB58536.1"/>
    <property type="molecule type" value="Genomic_DNA"/>
</dbReference>
<accession>A0ABQ1J2L7</accession>
<organism evidence="2 3">
    <name type="scientific">Shewanella inventionis</name>
    <dbReference type="NCBI Taxonomy" id="1738770"/>
    <lineage>
        <taxon>Bacteria</taxon>
        <taxon>Pseudomonadati</taxon>
        <taxon>Pseudomonadota</taxon>
        <taxon>Gammaproteobacteria</taxon>
        <taxon>Alteromonadales</taxon>
        <taxon>Shewanellaceae</taxon>
        <taxon>Shewanella</taxon>
    </lineage>
</organism>
<protein>
    <submittedName>
        <fullName evidence="2">Peptidase M15</fullName>
    </submittedName>
</protein>
<reference evidence="3" key="1">
    <citation type="journal article" date="2019" name="Int. J. Syst. Evol. Microbiol.">
        <title>The Global Catalogue of Microorganisms (GCM) 10K type strain sequencing project: providing services to taxonomists for standard genome sequencing and annotation.</title>
        <authorList>
            <consortium name="The Broad Institute Genomics Platform"/>
            <consortium name="The Broad Institute Genome Sequencing Center for Infectious Disease"/>
            <person name="Wu L."/>
            <person name="Ma J."/>
        </authorList>
    </citation>
    <scope>NUCLEOTIDE SEQUENCE [LARGE SCALE GENOMIC DNA]</scope>
    <source>
        <strain evidence="3">CGMCC 1.15339</strain>
    </source>
</reference>
<proteinExistence type="predicted"/>
<evidence type="ECO:0000313" key="2">
    <source>
        <dbReference type="EMBL" id="GGB58536.1"/>
    </source>
</evidence>
<dbReference type="InterPro" id="IPR003709">
    <property type="entry name" value="VanY-like_core_dom"/>
</dbReference>
<sequence length="241" mass="27280">MQLTAPLLVDIPQQQYKLYGLDAQHLVAVGEFLLEKHTAAAFCNMQTKAAKYGLDLKLCSAFRPFERQVHIWNAKASGKRPLLDASSKPIDYQSLTDPQLIDAILIWSALPGASRHHWGTDIDVFDANQISKTALQLISSEYQANGPCFALYQWLVKHAEEFGFYFPYQAQKSGVSPEPWHLSFFPVAQDYLRQFKADELAKVLSHAEISLQSQLVERLTELVDHYVFYVAPSPAESQYDT</sequence>
<dbReference type="SUPFAM" id="SSF55166">
    <property type="entry name" value="Hedgehog/DD-peptidase"/>
    <property type="match status" value="1"/>
</dbReference>
<dbReference type="CDD" id="cd14847">
    <property type="entry name" value="DD-carboxypeptidase_like"/>
    <property type="match status" value="1"/>
</dbReference>
<dbReference type="Gene3D" id="3.30.1380.10">
    <property type="match status" value="1"/>
</dbReference>
<dbReference type="InterPro" id="IPR009045">
    <property type="entry name" value="Zn_M74/Hedgehog-like"/>
</dbReference>
<gene>
    <name evidence="2" type="ORF">GCM10011607_18940</name>
</gene>
<dbReference type="RefSeq" id="WP_188739118.1">
    <property type="nucleotide sequence ID" value="NZ_BMII01000014.1"/>
</dbReference>
<dbReference type="Proteomes" id="UP000617555">
    <property type="component" value="Unassembled WGS sequence"/>
</dbReference>
<keyword evidence="3" id="KW-1185">Reference proteome</keyword>
<dbReference type="Pfam" id="PF02557">
    <property type="entry name" value="VanY"/>
    <property type="match status" value="1"/>
</dbReference>
<evidence type="ECO:0000259" key="1">
    <source>
        <dbReference type="Pfam" id="PF02557"/>
    </source>
</evidence>
<feature type="domain" description="D-alanyl-D-alanine carboxypeptidase-like core" evidence="1">
    <location>
        <begin position="33"/>
        <end position="186"/>
    </location>
</feature>
<dbReference type="PANTHER" id="PTHR34385">
    <property type="entry name" value="D-ALANYL-D-ALANINE CARBOXYPEPTIDASE"/>
    <property type="match status" value="1"/>
</dbReference>
<dbReference type="PANTHER" id="PTHR34385:SF1">
    <property type="entry name" value="PEPTIDOGLYCAN L-ALANYL-D-GLUTAMATE ENDOPEPTIDASE CWLK"/>
    <property type="match status" value="1"/>
</dbReference>
<evidence type="ECO:0000313" key="3">
    <source>
        <dbReference type="Proteomes" id="UP000617555"/>
    </source>
</evidence>
<comment type="caution">
    <text evidence="2">The sequence shown here is derived from an EMBL/GenBank/DDBJ whole genome shotgun (WGS) entry which is preliminary data.</text>
</comment>